<protein>
    <submittedName>
        <fullName evidence="1">Uncharacterized protein</fullName>
    </submittedName>
</protein>
<gene>
    <name evidence="1" type="ORF">AB5J49_34275</name>
</gene>
<dbReference type="AlphaFoldDB" id="A0AB39Q5Q2"/>
<dbReference type="RefSeq" id="WP_369172732.1">
    <property type="nucleotide sequence ID" value="NZ_CP163439.1"/>
</dbReference>
<reference evidence="1" key="1">
    <citation type="submission" date="2024-07" db="EMBL/GenBank/DDBJ databases">
        <authorList>
            <person name="Yu S.T."/>
        </authorList>
    </citation>
    <scope>NUCLEOTIDE SEQUENCE</scope>
    <source>
        <strain evidence="1">R28</strain>
    </source>
</reference>
<name>A0AB39Q5Q2_9ACTN</name>
<evidence type="ECO:0000313" key="1">
    <source>
        <dbReference type="EMBL" id="XDQ38019.1"/>
    </source>
</evidence>
<sequence length="234" mass="25003">MSETATAPRDARKPSFWYGLPVGYTSLDLTPPPEQLMELINQLRGLPAQEREEADRALRLYAGIVSQLNANRVQECALGVHPNDAGGFTMSVFTVSTLPTSGSAKLVVAGLAGSAADGRDEGMRPLELPCGLGFLSEKRPAAPRSSRRPELNDTLPSHIWQGIVAVAAPSTPELIVLQMVTPDLDSADDYRNILLGIARTLTFTDPERATAANKAPQEPEALTGVAATIRNDFG</sequence>
<proteinExistence type="predicted"/>
<accession>A0AB39Q5Q2</accession>
<organism evidence="1">
    <name type="scientific">Streptomyces sp. R28</name>
    <dbReference type="NCBI Taxonomy" id="3238628"/>
    <lineage>
        <taxon>Bacteria</taxon>
        <taxon>Bacillati</taxon>
        <taxon>Actinomycetota</taxon>
        <taxon>Actinomycetes</taxon>
        <taxon>Kitasatosporales</taxon>
        <taxon>Streptomycetaceae</taxon>
        <taxon>Streptomyces</taxon>
    </lineage>
</organism>
<dbReference type="EMBL" id="CP163439">
    <property type="protein sequence ID" value="XDQ38019.1"/>
    <property type="molecule type" value="Genomic_DNA"/>
</dbReference>